<dbReference type="Proteomes" id="UP000516957">
    <property type="component" value="Unassembled WGS sequence"/>
</dbReference>
<protein>
    <submittedName>
        <fullName evidence="2">Uncharacterized protein</fullName>
    </submittedName>
</protein>
<dbReference type="AlphaFoldDB" id="A0A7Y9F0A7"/>
<sequence>MDATEPTGHAPDHDGPDPDAVASRAELLPEEREAGSADPQAQAEAILADSEERTQDPEGTRDDSTQTPD</sequence>
<accession>A0A7Y9F0A7</accession>
<evidence type="ECO:0000313" key="3">
    <source>
        <dbReference type="Proteomes" id="UP000516957"/>
    </source>
</evidence>
<proteinExistence type="predicted"/>
<keyword evidence="3" id="KW-1185">Reference proteome</keyword>
<name>A0A7Y9F0A7_9ACTN</name>
<comment type="caution">
    <text evidence="2">The sequence shown here is derived from an EMBL/GenBank/DDBJ whole genome shotgun (WGS) entry which is preliminary data.</text>
</comment>
<evidence type="ECO:0000256" key="1">
    <source>
        <dbReference type="SAM" id="MobiDB-lite"/>
    </source>
</evidence>
<dbReference type="EMBL" id="JACCBE010000001">
    <property type="protein sequence ID" value="NYD57242.1"/>
    <property type="molecule type" value="Genomic_DNA"/>
</dbReference>
<organism evidence="2 3">
    <name type="scientific">Nocardioides marinisabuli</name>
    <dbReference type="NCBI Taxonomy" id="419476"/>
    <lineage>
        <taxon>Bacteria</taxon>
        <taxon>Bacillati</taxon>
        <taxon>Actinomycetota</taxon>
        <taxon>Actinomycetes</taxon>
        <taxon>Propionibacteriales</taxon>
        <taxon>Nocardioidaceae</taxon>
        <taxon>Nocardioides</taxon>
    </lineage>
</organism>
<dbReference type="RefSeq" id="WP_179615032.1">
    <property type="nucleotide sequence ID" value="NZ_CP059163.1"/>
</dbReference>
<gene>
    <name evidence="2" type="ORF">BKA08_001480</name>
</gene>
<evidence type="ECO:0000313" key="2">
    <source>
        <dbReference type="EMBL" id="NYD57242.1"/>
    </source>
</evidence>
<feature type="region of interest" description="Disordered" evidence="1">
    <location>
        <begin position="1"/>
        <end position="69"/>
    </location>
</feature>
<feature type="compositionally biased region" description="Basic and acidic residues" evidence="1">
    <location>
        <begin position="50"/>
        <end position="69"/>
    </location>
</feature>
<reference evidence="2 3" key="1">
    <citation type="submission" date="2020-07" db="EMBL/GenBank/DDBJ databases">
        <title>Sequencing the genomes of 1000 actinobacteria strains.</title>
        <authorList>
            <person name="Klenk H.-P."/>
        </authorList>
    </citation>
    <scope>NUCLEOTIDE SEQUENCE [LARGE SCALE GENOMIC DNA]</scope>
    <source>
        <strain evidence="2 3">DSM 18965</strain>
    </source>
</reference>